<comment type="caution">
    <text evidence="1">The sequence shown here is derived from an EMBL/GenBank/DDBJ whole genome shotgun (WGS) entry which is preliminary data.</text>
</comment>
<dbReference type="Proteomes" id="UP000018348">
    <property type="component" value="Unassembled WGS sequence"/>
</dbReference>
<organism evidence="1 2">
    <name type="scientific">Crocosphaera watsonii WH 8502</name>
    <dbReference type="NCBI Taxonomy" id="423474"/>
    <lineage>
        <taxon>Bacteria</taxon>
        <taxon>Bacillati</taxon>
        <taxon>Cyanobacteriota</taxon>
        <taxon>Cyanophyceae</taxon>
        <taxon>Oscillatoriophycideae</taxon>
        <taxon>Chroococcales</taxon>
        <taxon>Aphanothecaceae</taxon>
        <taxon>Crocosphaera</taxon>
    </lineage>
</organism>
<evidence type="ECO:0000313" key="2">
    <source>
        <dbReference type="Proteomes" id="UP000018348"/>
    </source>
</evidence>
<gene>
    <name evidence="1" type="ORF">CWATWH8502_1495</name>
</gene>
<proteinExistence type="predicted"/>
<dbReference type="RefSeq" id="WP_021830941.1">
    <property type="nucleotide sequence ID" value="NZ_CAQK01000525.1"/>
</dbReference>
<protein>
    <submittedName>
        <fullName evidence="1">Short chain dehydrogenase( EC:1.1.1.-)</fullName>
    </submittedName>
</protein>
<accession>T2IFC9</accession>
<reference evidence="1 2" key="1">
    <citation type="submission" date="2013-01" db="EMBL/GenBank/DDBJ databases">
        <authorList>
            <person name="Bench S."/>
        </authorList>
    </citation>
    <scope>NUCLEOTIDE SEQUENCE [LARGE SCALE GENOMIC DNA]</scope>
    <source>
        <strain evidence="1 2">WH 8502</strain>
    </source>
</reference>
<evidence type="ECO:0000313" key="1">
    <source>
        <dbReference type="EMBL" id="CCQ51763.1"/>
    </source>
</evidence>
<dbReference type="EMBL" id="CAQK01000525">
    <property type="protein sequence ID" value="CCQ51763.1"/>
    <property type="molecule type" value="Genomic_DNA"/>
</dbReference>
<name>T2IFC9_CROWT</name>
<dbReference type="AlphaFoldDB" id="T2IFC9"/>
<sequence length="55" mass="6564">MYKIERPYMFNSLEDYENFVSQLLDKETDLKVDPMLEWEDAMGEHNFLIGDSTKS</sequence>
<reference evidence="1 2" key="2">
    <citation type="submission" date="2013-09" db="EMBL/GenBank/DDBJ databases">
        <title>Whole genome comparison of six Crocosphaera watsonii strains with differing phenotypes.</title>
        <authorList>
            <person name="Bench S.R."/>
            <person name="Heller P."/>
            <person name="Frank I."/>
            <person name="Arciniega M."/>
            <person name="Shilova I.N."/>
            <person name="Zehr J.P."/>
        </authorList>
    </citation>
    <scope>NUCLEOTIDE SEQUENCE [LARGE SCALE GENOMIC DNA]</scope>
    <source>
        <strain evidence="1 2">WH 8502</strain>
    </source>
</reference>